<evidence type="ECO:0000256" key="4">
    <source>
        <dbReference type="ARBA" id="ARBA00022679"/>
    </source>
</evidence>
<reference evidence="10 11" key="1">
    <citation type="submission" date="2019-10" db="EMBL/GenBank/DDBJ databases">
        <authorList>
            <person name="Wolf R A."/>
        </authorList>
    </citation>
    <scope>NUCLEOTIDE SEQUENCE [LARGE SCALE GENOMIC DNA]</scope>
    <source>
        <strain evidence="10">Collinsella_aerofaciens_DSM_13712</strain>
    </source>
</reference>
<evidence type="ECO:0000256" key="1">
    <source>
        <dbReference type="ARBA" id="ARBA00004236"/>
    </source>
</evidence>
<evidence type="ECO:0000256" key="2">
    <source>
        <dbReference type="ARBA" id="ARBA00006464"/>
    </source>
</evidence>
<organism evidence="10 11">
    <name type="scientific">Collinsella aerofaciens</name>
    <dbReference type="NCBI Taxonomy" id="74426"/>
    <lineage>
        <taxon>Bacteria</taxon>
        <taxon>Bacillati</taxon>
        <taxon>Actinomycetota</taxon>
        <taxon>Coriobacteriia</taxon>
        <taxon>Coriobacteriales</taxon>
        <taxon>Coriobacteriaceae</taxon>
        <taxon>Collinsella</taxon>
    </lineage>
</organism>
<dbReference type="EMBL" id="CABWIF010000031">
    <property type="protein sequence ID" value="VWL99805.1"/>
    <property type="molecule type" value="Genomic_DNA"/>
</dbReference>
<dbReference type="GO" id="GO:0016780">
    <property type="term" value="F:phosphotransferase activity, for other substituted phosphate groups"/>
    <property type="evidence" value="ECO:0007669"/>
    <property type="project" value="TreeGrafter"/>
</dbReference>
<evidence type="ECO:0000256" key="7">
    <source>
        <dbReference type="ARBA" id="ARBA00023136"/>
    </source>
</evidence>
<evidence type="ECO:0000259" key="9">
    <source>
        <dbReference type="Pfam" id="PF02397"/>
    </source>
</evidence>
<proteinExistence type="inferred from homology"/>
<gene>
    <name evidence="10" type="primary">tuaA</name>
    <name evidence="10" type="ORF">CKJAJONC_01963</name>
</gene>
<dbReference type="PANTHER" id="PTHR30576:SF4">
    <property type="entry name" value="UNDECAPRENYL-PHOSPHATE GALACTOSE PHOSPHOTRANSFERASE"/>
    <property type="match status" value="1"/>
</dbReference>
<name>A0A5K1J8C2_9ACTN</name>
<dbReference type="EC" id="2.7.8.40" evidence="10"/>
<dbReference type="Proteomes" id="UP000368032">
    <property type="component" value="Unassembled WGS sequence"/>
</dbReference>
<evidence type="ECO:0000256" key="5">
    <source>
        <dbReference type="ARBA" id="ARBA00022692"/>
    </source>
</evidence>
<keyword evidence="3" id="KW-1003">Cell membrane</keyword>
<evidence type="ECO:0000256" key="3">
    <source>
        <dbReference type="ARBA" id="ARBA00022475"/>
    </source>
</evidence>
<dbReference type="Pfam" id="PF02397">
    <property type="entry name" value="Bac_transf"/>
    <property type="match status" value="1"/>
</dbReference>
<comment type="subcellular location">
    <subcellularLocation>
        <location evidence="1">Cell membrane</location>
    </subcellularLocation>
</comment>
<dbReference type="AlphaFoldDB" id="A0A5K1J8C2"/>
<evidence type="ECO:0000256" key="6">
    <source>
        <dbReference type="ARBA" id="ARBA00022989"/>
    </source>
</evidence>
<keyword evidence="7 8" id="KW-0472">Membrane</keyword>
<keyword evidence="4 10" id="KW-0808">Transferase</keyword>
<evidence type="ECO:0000256" key="8">
    <source>
        <dbReference type="SAM" id="Phobius"/>
    </source>
</evidence>
<protein>
    <submittedName>
        <fullName evidence="10">Undecaprenyl-phosphate N-acetylgalactosaminyl 1-phosphate transferase</fullName>
        <ecNumber evidence="10">2.7.8.40</ecNumber>
    </submittedName>
</protein>
<dbReference type="InterPro" id="IPR003362">
    <property type="entry name" value="Bact_transf"/>
</dbReference>
<dbReference type="PANTHER" id="PTHR30576">
    <property type="entry name" value="COLANIC BIOSYNTHESIS UDP-GLUCOSE LIPID CARRIER TRANSFERASE"/>
    <property type="match status" value="1"/>
</dbReference>
<feature type="transmembrane region" description="Helical" evidence="8">
    <location>
        <begin position="29"/>
        <end position="52"/>
    </location>
</feature>
<evidence type="ECO:0000313" key="10">
    <source>
        <dbReference type="EMBL" id="VWL99805.1"/>
    </source>
</evidence>
<keyword evidence="5 8" id="KW-0812">Transmembrane</keyword>
<keyword evidence="6 8" id="KW-1133">Transmembrane helix</keyword>
<feature type="domain" description="Bacterial sugar transferase" evidence="9">
    <location>
        <begin position="24"/>
        <end position="216"/>
    </location>
</feature>
<evidence type="ECO:0000313" key="11">
    <source>
        <dbReference type="Proteomes" id="UP000368032"/>
    </source>
</evidence>
<comment type="similarity">
    <text evidence="2">Belongs to the bacterial sugar transferase family.</text>
</comment>
<accession>A0A5K1J8C2</accession>
<sequence length="223" mass="25537">MPTRDALVVNQIKPSGTLGYRFVKRLFDLVFSLMAIVILFIPVGLVCVLICLESPGNPFYTQERVGKNGKAIKIYKLRSMVSDAGNVQKYLNSEQLHQWEIERKVDNDPRITKVGQFIRKCSIDEMPQFLNVLNGDLSVIGPRPITRDELELHFSDEEKDVFLSVQPGITGLWQATDRNDASFESGLRQKIELHYVRNRCFRMDWKCFAGTFGAMFGKERTGR</sequence>
<dbReference type="GO" id="GO:0005886">
    <property type="term" value="C:plasma membrane"/>
    <property type="evidence" value="ECO:0007669"/>
    <property type="project" value="UniProtKB-SubCell"/>
</dbReference>